<proteinExistence type="predicted"/>
<dbReference type="OrthoDB" id="167050at2759"/>
<keyword evidence="1" id="KW-0812">Transmembrane</keyword>
<reference evidence="3" key="1">
    <citation type="submission" date="2017-03" db="EMBL/GenBank/DDBJ databases">
        <title>Phytopthora megakarya and P. palmivora, two closely related causual agents of cacao black pod achieved similar genome size and gene model numbers by different mechanisms.</title>
        <authorList>
            <person name="Ali S."/>
            <person name="Shao J."/>
            <person name="Larry D.J."/>
            <person name="Kronmiller B."/>
            <person name="Shen D."/>
            <person name="Strem M.D."/>
            <person name="Melnick R.L."/>
            <person name="Guiltinan M.J."/>
            <person name="Tyler B.M."/>
            <person name="Meinhardt L.W."/>
            <person name="Bailey B.A."/>
        </authorList>
    </citation>
    <scope>NUCLEOTIDE SEQUENCE [LARGE SCALE GENOMIC DNA]</scope>
    <source>
        <strain evidence="3">zdho120</strain>
    </source>
</reference>
<dbReference type="EMBL" id="NBNE01000096">
    <property type="protein sequence ID" value="OWZ22946.1"/>
    <property type="molecule type" value="Genomic_DNA"/>
</dbReference>
<evidence type="ECO:0000313" key="3">
    <source>
        <dbReference type="Proteomes" id="UP000198211"/>
    </source>
</evidence>
<feature type="transmembrane region" description="Helical" evidence="1">
    <location>
        <begin position="28"/>
        <end position="49"/>
    </location>
</feature>
<dbReference type="Proteomes" id="UP000198211">
    <property type="component" value="Unassembled WGS sequence"/>
</dbReference>
<gene>
    <name evidence="2" type="ORF">PHMEG_0002247</name>
</gene>
<accession>A0A225WZ35</accession>
<name>A0A225WZ35_9STRA</name>
<comment type="caution">
    <text evidence="2">The sequence shown here is derived from an EMBL/GenBank/DDBJ whole genome shotgun (WGS) entry which is preliminary data.</text>
</comment>
<keyword evidence="1" id="KW-0472">Membrane</keyword>
<evidence type="ECO:0008006" key="4">
    <source>
        <dbReference type="Google" id="ProtNLM"/>
    </source>
</evidence>
<sequence>MSYLPNREFYPQLANMDAIGLRNTLSNVILYGFLELISIIVLEFVLRTAMKYSPVCQLGFVLQNQWKMVQSKLVLWVLYVVQSSLVHFGRGKKKSTEMNVVLLDNVLKRNGEEYFHDKIMKLSFMEKMTRQ</sequence>
<keyword evidence="1" id="KW-1133">Transmembrane helix</keyword>
<dbReference type="AlphaFoldDB" id="A0A225WZ35"/>
<evidence type="ECO:0000313" key="2">
    <source>
        <dbReference type="EMBL" id="OWZ22946.1"/>
    </source>
</evidence>
<evidence type="ECO:0000256" key="1">
    <source>
        <dbReference type="SAM" id="Phobius"/>
    </source>
</evidence>
<protein>
    <recommendedName>
        <fullName evidence="4">Transmembrane protein</fullName>
    </recommendedName>
</protein>
<organism evidence="2 3">
    <name type="scientific">Phytophthora megakarya</name>
    <dbReference type="NCBI Taxonomy" id="4795"/>
    <lineage>
        <taxon>Eukaryota</taxon>
        <taxon>Sar</taxon>
        <taxon>Stramenopiles</taxon>
        <taxon>Oomycota</taxon>
        <taxon>Peronosporomycetes</taxon>
        <taxon>Peronosporales</taxon>
        <taxon>Peronosporaceae</taxon>
        <taxon>Phytophthora</taxon>
    </lineage>
</organism>
<keyword evidence="3" id="KW-1185">Reference proteome</keyword>